<feature type="transmembrane region" description="Helical" evidence="1">
    <location>
        <begin position="23"/>
        <end position="42"/>
    </location>
</feature>
<keyword evidence="1" id="KW-0812">Transmembrane</keyword>
<dbReference type="Proteomes" id="UP000313312">
    <property type="component" value="Unassembled WGS sequence"/>
</dbReference>
<accession>A0A5C4TIK8</accession>
<proteinExistence type="predicted"/>
<dbReference type="InterPro" id="IPR046503">
    <property type="entry name" value="DUF6681"/>
</dbReference>
<evidence type="ECO:0000313" key="3">
    <source>
        <dbReference type="Proteomes" id="UP000313312"/>
    </source>
</evidence>
<protein>
    <submittedName>
        <fullName evidence="2">Uncharacterized protein</fullName>
    </submittedName>
</protein>
<keyword evidence="1" id="KW-1133">Transmembrane helix</keyword>
<feature type="transmembrane region" description="Helical" evidence="1">
    <location>
        <begin position="54"/>
        <end position="75"/>
    </location>
</feature>
<reference evidence="2 3" key="1">
    <citation type="submission" date="2018-05" db="EMBL/GenBank/DDBJ databases">
        <title>Lactobacillus sanfranciscensis Ah4 draft denome sequence.</title>
        <authorList>
            <person name="Zhang G."/>
        </authorList>
    </citation>
    <scope>NUCLEOTIDE SEQUENCE [LARGE SCALE GENOMIC DNA]</scope>
    <source>
        <strain evidence="2 3">Ah4</strain>
    </source>
</reference>
<evidence type="ECO:0000256" key="1">
    <source>
        <dbReference type="SAM" id="Phobius"/>
    </source>
</evidence>
<keyword evidence="1" id="KW-0472">Membrane</keyword>
<dbReference type="Pfam" id="PF20386">
    <property type="entry name" value="DUF6681"/>
    <property type="match status" value="1"/>
</dbReference>
<evidence type="ECO:0000313" key="2">
    <source>
        <dbReference type="EMBL" id="TNK90256.1"/>
    </source>
</evidence>
<sequence length="265" mass="30256">MFSILGGLNSWLSYISIEAKTKARIYTILGFFGWLYMIYITYRFLTNQVYTRGLLMFGVTVLLGYFLYLNFIYYFTNKSSKFDITPIINKTLHIQPKEVTNSTKRYRDIPANGLFDERRTIPAKLTSDTTQQVAINDLAVQMIKENLVKDDYNGLDQHQIKVALRENDKPLYAIGDGTIIPYFSMKKVDGQYVVYAGINEPNAKAVGHLKTVGLQSIKQIDSTEINLYLAAAYLTGGKYKIKGRNGIIETDDNYHVEVQVAYTKK</sequence>
<gene>
    <name evidence="2" type="ORF">DID87_04800</name>
</gene>
<name>A0A5C4TIK8_FRUSA</name>
<comment type="caution">
    <text evidence="2">The sequence shown here is derived from an EMBL/GenBank/DDBJ whole genome shotgun (WGS) entry which is preliminary data.</text>
</comment>
<dbReference type="EMBL" id="QFCR01000013">
    <property type="protein sequence ID" value="TNK90256.1"/>
    <property type="molecule type" value="Genomic_DNA"/>
</dbReference>
<dbReference type="AlphaFoldDB" id="A0A5C4TIK8"/>
<dbReference type="RefSeq" id="WP_103450705.1">
    <property type="nucleotide sequence ID" value="NZ_JARBEV010000017.1"/>
</dbReference>
<organism evidence="2 3">
    <name type="scientific">Fructilactobacillus sanfranciscensis</name>
    <name type="common">Lactobacillus sanfranciscensis</name>
    <dbReference type="NCBI Taxonomy" id="1625"/>
    <lineage>
        <taxon>Bacteria</taxon>
        <taxon>Bacillati</taxon>
        <taxon>Bacillota</taxon>
        <taxon>Bacilli</taxon>
        <taxon>Lactobacillales</taxon>
        <taxon>Lactobacillaceae</taxon>
        <taxon>Fructilactobacillus</taxon>
    </lineage>
</organism>